<dbReference type="InterPro" id="IPR000172">
    <property type="entry name" value="GMC_OxRdtase_N"/>
</dbReference>
<feature type="chain" id="PRO_5012526461" evidence="3">
    <location>
        <begin position="24"/>
        <end position="802"/>
    </location>
</feature>
<evidence type="ECO:0000313" key="5">
    <source>
        <dbReference type="EMBL" id="GAP84643.1"/>
    </source>
</evidence>
<feature type="signal peptide" evidence="3">
    <location>
        <begin position="1"/>
        <end position="23"/>
    </location>
</feature>
<proteinExistence type="inferred from homology"/>
<keyword evidence="6" id="KW-1185">Reference proteome</keyword>
<dbReference type="Pfam" id="PF05199">
    <property type="entry name" value="GMC_oxred_C"/>
    <property type="match status" value="1"/>
</dbReference>
<dbReference type="SUPFAM" id="SSF54373">
    <property type="entry name" value="FAD-linked reductases, C-terminal domain"/>
    <property type="match status" value="1"/>
</dbReference>
<reference evidence="5" key="1">
    <citation type="submission" date="2016-03" db="EMBL/GenBank/DDBJ databases">
        <title>Draft genome sequence of Rosellinia necatrix.</title>
        <authorList>
            <person name="Kanematsu S."/>
        </authorList>
    </citation>
    <scope>NUCLEOTIDE SEQUENCE [LARGE SCALE GENOMIC DNA]</scope>
    <source>
        <strain evidence="5">W97</strain>
    </source>
</reference>
<evidence type="ECO:0000256" key="3">
    <source>
        <dbReference type="SAM" id="SignalP"/>
    </source>
</evidence>
<dbReference type="PROSITE" id="PS00623">
    <property type="entry name" value="GMC_OXRED_1"/>
    <property type="match status" value="1"/>
</dbReference>
<protein>
    <submittedName>
        <fullName evidence="5">Putative cellobiose dehydrogenase</fullName>
        <ecNumber evidence="5">1.1.99.18</ecNumber>
    </submittedName>
</protein>
<organism evidence="5">
    <name type="scientific">Rosellinia necatrix</name>
    <name type="common">White root-rot fungus</name>
    <dbReference type="NCBI Taxonomy" id="77044"/>
    <lineage>
        <taxon>Eukaryota</taxon>
        <taxon>Fungi</taxon>
        <taxon>Dikarya</taxon>
        <taxon>Ascomycota</taxon>
        <taxon>Pezizomycotina</taxon>
        <taxon>Sordariomycetes</taxon>
        <taxon>Xylariomycetidae</taxon>
        <taxon>Xylariales</taxon>
        <taxon>Xylariaceae</taxon>
        <taxon>Rosellinia</taxon>
    </lineage>
</organism>
<evidence type="ECO:0000259" key="4">
    <source>
        <dbReference type="PROSITE" id="PS00623"/>
    </source>
</evidence>
<dbReference type="InterPro" id="IPR053208">
    <property type="entry name" value="GMC_Oxidoreductase_CD"/>
</dbReference>
<dbReference type="AlphaFoldDB" id="A0A1S7UNL2"/>
<evidence type="ECO:0000313" key="6">
    <source>
        <dbReference type="Proteomes" id="UP000054516"/>
    </source>
</evidence>
<dbReference type="InterPro" id="IPR007867">
    <property type="entry name" value="GMC_OxRtase_C"/>
</dbReference>
<dbReference type="EMBL" id="DF977456">
    <property type="protein sequence ID" value="GAP84643.1"/>
    <property type="molecule type" value="Genomic_DNA"/>
</dbReference>
<name>A0A1S7UNL2_ROSNE</name>
<dbReference type="OrthoDB" id="413885at2759"/>
<dbReference type="SUPFAM" id="SSF51905">
    <property type="entry name" value="FAD/NAD(P)-binding domain"/>
    <property type="match status" value="1"/>
</dbReference>
<accession>A0A1S7UNL2</accession>
<dbReference type="InterPro" id="IPR036188">
    <property type="entry name" value="FAD/NAD-bd_sf"/>
</dbReference>
<dbReference type="GO" id="GO:0047735">
    <property type="term" value="F:cellobiose dehydrogenase (acceptor) activity"/>
    <property type="evidence" value="ECO:0007669"/>
    <property type="project" value="UniProtKB-EC"/>
</dbReference>
<dbReference type="STRING" id="77044.A0A1S7UNL2"/>
<dbReference type="Pfam" id="PF00732">
    <property type="entry name" value="GMC_oxred_N"/>
    <property type="match status" value="1"/>
</dbReference>
<dbReference type="Gene3D" id="2.60.40.1210">
    <property type="entry name" value="Cellobiose dehydrogenase, cytochrome domain"/>
    <property type="match status" value="1"/>
</dbReference>
<keyword evidence="3" id="KW-0732">Signal</keyword>
<evidence type="ECO:0000256" key="2">
    <source>
        <dbReference type="RuleBase" id="RU003968"/>
    </source>
</evidence>
<dbReference type="Gene3D" id="3.50.50.60">
    <property type="entry name" value="FAD/NAD(P)-binding domain"/>
    <property type="match status" value="1"/>
</dbReference>
<keyword evidence="2" id="KW-0274">FAD</keyword>
<dbReference type="FunFam" id="2.60.40.1210:FF:000004">
    <property type="entry name" value="Cellobiose dehydrogenase"/>
    <property type="match status" value="1"/>
</dbReference>
<dbReference type="CDD" id="cd09630">
    <property type="entry name" value="CDH_like_cytochrome"/>
    <property type="match status" value="1"/>
</dbReference>
<dbReference type="Proteomes" id="UP000054516">
    <property type="component" value="Unassembled WGS sequence"/>
</dbReference>
<keyword evidence="5" id="KW-0560">Oxidoreductase</keyword>
<feature type="domain" description="Glucose-methanol-choline oxidoreductase N-terminal" evidence="4">
    <location>
        <begin position="325"/>
        <end position="348"/>
    </location>
</feature>
<dbReference type="PANTHER" id="PTHR47190:SF2">
    <property type="entry name" value="CELLOBIOSE DEHYDROGENASE (AFU_ORTHOLOGUE AFUA_2G17620)"/>
    <property type="match status" value="1"/>
</dbReference>
<gene>
    <name evidence="5" type="ORF">SAMD00023353_1101800</name>
</gene>
<sequence length="802" mass="85548">MPSVLRIATAILAGAVSIQTCLAQEPVQYTDPDTKIEFGTWQQGDMTIGMALPGDALTTDATEYVGILKCSTGWCGISLGESGQMTQALLLLAWANGDEVLTSFRFATGYSLPDEYKGQANLTQISSKVTDTGFELIYRCQGCFSWDQDGSTGGVKTSSGFFVLGRAASKSAPSNPSCPANISFKQHETFGQFGAPLDTVVSESYDTWAALATTVVPGDCGSDPGTGEPDPVGKCHPEMANLTFDYIIVGAGAGGIPMADRLSEKGHSVLLLEKGPPSLGMWGGNMKPLWLEKTDLTRFDVPGLCNQIWVDSAGVACKDTDQMAGCVLGGGTAVNAGLWWKANPKDWDENFPAGWHDADLKAATQKVFARIPGTTKPSVDGKVYLTQGVNLLSAALKAGGWTGLSDPNCSPGSKNRTFGPTTYMFSGGQRNGPMATYLKTAAERDNFQLWMNTPARRALRTGGSITGVELDCIDGDGKYGTVSVTPKTGRVIVSAGTFGSAKFLMRSGIGPKDQLEVVKSSKDGPSMIGSDAWINLPVGYNLVDHVNTDTFIIHPDVIFYDFYEAWTTPIPSDKTAYLSKRSGILAQSAPNIGPVFWEEVTGADGKVRQFQWTARIEGADQTNSNHTMIMSQYLGRGSTSRGRMTIQQSLSTYVSDPPYLKDENDTLAIIASIEGLRKILSNYTNLTFSFPPSNQSAREYVDGIAKSAAKRRANHWLGTNKIGLDDGRNPGGTAVVDLNTKVYGTDNLFVVDASIFPGMVTANPSAMIVTAAENAAARILALKNGPKARPVSRKNGGVIITL</sequence>
<dbReference type="PANTHER" id="PTHR47190">
    <property type="entry name" value="DEHYDROGENASE, PUTATIVE-RELATED"/>
    <property type="match status" value="1"/>
</dbReference>
<dbReference type="Pfam" id="PF16010">
    <property type="entry name" value="CDH-cyt"/>
    <property type="match status" value="1"/>
</dbReference>
<dbReference type="EC" id="1.1.99.18" evidence="5"/>
<dbReference type="Pfam" id="PF13450">
    <property type="entry name" value="NAD_binding_8"/>
    <property type="match status" value="1"/>
</dbReference>
<keyword evidence="2" id="KW-0285">Flavoprotein</keyword>
<evidence type="ECO:0000256" key="1">
    <source>
        <dbReference type="ARBA" id="ARBA00010790"/>
    </source>
</evidence>
<dbReference type="GO" id="GO:0050660">
    <property type="term" value="F:flavin adenine dinucleotide binding"/>
    <property type="evidence" value="ECO:0007669"/>
    <property type="project" value="InterPro"/>
</dbReference>
<dbReference type="InterPro" id="IPR015920">
    <property type="entry name" value="Cellobiose_DH-like_cyt"/>
</dbReference>
<dbReference type="SUPFAM" id="SSF49344">
    <property type="entry name" value="CBD9-like"/>
    <property type="match status" value="1"/>
</dbReference>
<comment type="similarity">
    <text evidence="1 2">Belongs to the GMC oxidoreductase family.</text>
</comment>
<dbReference type="OMA" id="FYEAWTT"/>
<dbReference type="Gene3D" id="3.30.410.10">
    <property type="entry name" value="Cholesterol Oxidase, domain 2"/>
    <property type="match status" value="1"/>
</dbReference>